<dbReference type="Gene3D" id="1.10.357.10">
    <property type="entry name" value="Tetracycline Repressor, domain 2"/>
    <property type="match status" value="1"/>
</dbReference>
<evidence type="ECO:0000256" key="1">
    <source>
        <dbReference type="ARBA" id="ARBA00023015"/>
    </source>
</evidence>
<evidence type="ECO:0000256" key="2">
    <source>
        <dbReference type="ARBA" id="ARBA00023125"/>
    </source>
</evidence>
<feature type="DNA-binding region" description="H-T-H motif" evidence="4">
    <location>
        <begin position="34"/>
        <end position="53"/>
    </location>
</feature>
<dbReference type="InterPro" id="IPR001647">
    <property type="entry name" value="HTH_TetR"/>
</dbReference>
<feature type="domain" description="HTH tetR-type" evidence="5">
    <location>
        <begin position="11"/>
        <end position="71"/>
    </location>
</feature>
<evidence type="ECO:0000256" key="4">
    <source>
        <dbReference type="PROSITE-ProRule" id="PRU00335"/>
    </source>
</evidence>
<keyword evidence="2 4" id="KW-0238">DNA-binding</keyword>
<organism evidence="6 7">
    <name type="scientific">Amycolatopsis magusensis</name>
    <dbReference type="NCBI Taxonomy" id="882444"/>
    <lineage>
        <taxon>Bacteria</taxon>
        <taxon>Bacillati</taxon>
        <taxon>Actinomycetota</taxon>
        <taxon>Actinomycetes</taxon>
        <taxon>Pseudonocardiales</taxon>
        <taxon>Pseudonocardiaceae</taxon>
        <taxon>Amycolatopsis</taxon>
    </lineage>
</organism>
<evidence type="ECO:0000313" key="6">
    <source>
        <dbReference type="EMBL" id="MBP2184713.1"/>
    </source>
</evidence>
<dbReference type="Pfam" id="PF00440">
    <property type="entry name" value="TetR_N"/>
    <property type="match status" value="1"/>
</dbReference>
<evidence type="ECO:0000256" key="3">
    <source>
        <dbReference type="ARBA" id="ARBA00023163"/>
    </source>
</evidence>
<evidence type="ECO:0000259" key="5">
    <source>
        <dbReference type="PROSITE" id="PS50977"/>
    </source>
</evidence>
<keyword evidence="3" id="KW-0804">Transcription</keyword>
<dbReference type="EMBL" id="JAGGMS010000001">
    <property type="protein sequence ID" value="MBP2184713.1"/>
    <property type="molecule type" value="Genomic_DNA"/>
</dbReference>
<dbReference type="InterPro" id="IPR050109">
    <property type="entry name" value="HTH-type_TetR-like_transc_reg"/>
</dbReference>
<dbReference type="SUPFAM" id="SSF46689">
    <property type="entry name" value="Homeodomain-like"/>
    <property type="match status" value="1"/>
</dbReference>
<dbReference type="Proteomes" id="UP000741013">
    <property type="component" value="Unassembled WGS sequence"/>
</dbReference>
<dbReference type="InterPro" id="IPR036271">
    <property type="entry name" value="Tet_transcr_reg_TetR-rel_C_sf"/>
</dbReference>
<reference evidence="6 7" key="1">
    <citation type="submission" date="2021-03" db="EMBL/GenBank/DDBJ databases">
        <title>Sequencing the genomes of 1000 actinobacteria strains.</title>
        <authorList>
            <person name="Klenk H.-P."/>
        </authorList>
    </citation>
    <scope>NUCLEOTIDE SEQUENCE [LARGE SCALE GENOMIC DNA]</scope>
    <source>
        <strain evidence="6 7">DSM 45510</strain>
    </source>
</reference>
<dbReference type="PANTHER" id="PTHR30055:SF148">
    <property type="entry name" value="TETR-FAMILY TRANSCRIPTIONAL REGULATOR"/>
    <property type="match status" value="1"/>
</dbReference>
<evidence type="ECO:0000313" key="7">
    <source>
        <dbReference type="Proteomes" id="UP000741013"/>
    </source>
</evidence>
<gene>
    <name evidence="6" type="ORF">JOM49_006239</name>
</gene>
<sequence>MAEPRSRRRGEHLEQAIFEAVWAELLEVGYAKLTMEAVAARAGTSKPVLYRRWAGRAELVLAAWRQRLPDSFELPDTGTLPGDLKEMLRRSLRRFEDCAPDLLAGLATETFRDPEVFALLRKQIAKAGPGLAFEALIRRAVERGELAEPRLSPGVLSVPLDLIRADAVIYGRQLSEERIGEIVDDIFVPLLRGLAR</sequence>
<dbReference type="Pfam" id="PF16859">
    <property type="entry name" value="TetR_C_11"/>
    <property type="match status" value="1"/>
</dbReference>
<protein>
    <submittedName>
        <fullName evidence="6">AcrR family transcriptional regulator</fullName>
    </submittedName>
</protein>
<dbReference type="PROSITE" id="PS50977">
    <property type="entry name" value="HTH_TETR_2"/>
    <property type="match status" value="1"/>
</dbReference>
<dbReference type="InterPro" id="IPR011075">
    <property type="entry name" value="TetR_C"/>
</dbReference>
<keyword evidence="7" id="KW-1185">Reference proteome</keyword>
<dbReference type="InterPro" id="IPR009057">
    <property type="entry name" value="Homeodomain-like_sf"/>
</dbReference>
<dbReference type="SUPFAM" id="SSF48498">
    <property type="entry name" value="Tetracyclin repressor-like, C-terminal domain"/>
    <property type="match status" value="1"/>
</dbReference>
<dbReference type="RefSeq" id="WP_209667690.1">
    <property type="nucleotide sequence ID" value="NZ_JAGGMS010000001.1"/>
</dbReference>
<keyword evidence="1" id="KW-0805">Transcription regulation</keyword>
<proteinExistence type="predicted"/>
<dbReference type="PANTHER" id="PTHR30055">
    <property type="entry name" value="HTH-TYPE TRANSCRIPTIONAL REGULATOR RUTR"/>
    <property type="match status" value="1"/>
</dbReference>
<accession>A0ABS4PZ63</accession>
<name>A0ABS4PZ63_9PSEU</name>
<comment type="caution">
    <text evidence="6">The sequence shown here is derived from an EMBL/GenBank/DDBJ whole genome shotgun (WGS) entry which is preliminary data.</text>
</comment>
<dbReference type="Gene3D" id="1.10.10.60">
    <property type="entry name" value="Homeodomain-like"/>
    <property type="match status" value="1"/>
</dbReference>